<comment type="similarity">
    <text evidence="4">Belongs to the zinc-containing alcohol dehydrogenase family.</text>
</comment>
<evidence type="ECO:0000256" key="3">
    <source>
        <dbReference type="ARBA" id="ARBA00023002"/>
    </source>
</evidence>
<comment type="caution">
    <text evidence="6">The sequence shown here is derived from an EMBL/GenBank/DDBJ whole genome shotgun (WGS) entry which is preliminary data.</text>
</comment>
<evidence type="ECO:0000313" key="7">
    <source>
        <dbReference type="Proteomes" id="UP000481643"/>
    </source>
</evidence>
<evidence type="ECO:0000259" key="5">
    <source>
        <dbReference type="SMART" id="SM00829"/>
    </source>
</evidence>
<dbReference type="GO" id="GO:0016616">
    <property type="term" value="F:oxidoreductase activity, acting on the CH-OH group of donors, NAD or NADP as acceptor"/>
    <property type="evidence" value="ECO:0007669"/>
    <property type="project" value="UniProtKB-ARBA"/>
</dbReference>
<dbReference type="PROSITE" id="PS00059">
    <property type="entry name" value="ADH_ZINC"/>
    <property type="match status" value="1"/>
</dbReference>
<dbReference type="GO" id="GO:0008270">
    <property type="term" value="F:zinc ion binding"/>
    <property type="evidence" value="ECO:0007669"/>
    <property type="project" value="InterPro"/>
</dbReference>
<evidence type="ECO:0000256" key="2">
    <source>
        <dbReference type="ARBA" id="ARBA00022833"/>
    </source>
</evidence>
<dbReference type="EMBL" id="WBVX01000004">
    <property type="protein sequence ID" value="KAB2688465.1"/>
    <property type="molecule type" value="Genomic_DNA"/>
</dbReference>
<evidence type="ECO:0000256" key="1">
    <source>
        <dbReference type="ARBA" id="ARBA00022723"/>
    </source>
</evidence>
<reference evidence="6 7" key="1">
    <citation type="submission" date="2019-09" db="EMBL/GenBank/DDBJ databases">
        <title>Taxonomic organization of the family Brucellaceae based on a phylogenomic approach.</title>
        <authorList>
            <person name="Leclercq S."/>
            <person name="Cloeckaert A."/>
            <person name="Zygmunt M.S."/>
        </authorList>
    </citation>
    <scope>NUCLEOTIDE SEQUENCE [LARGE SCALE GENOMIC DNA]</scope>
    <source>
        <strain evidence="6 7">WS1830</strain>
    </source>
</reference>
<keyword evidence="1 4" id="KW-0479">Metal-binding</keyword>
<dbReference type="Gene3D" id="3.90.180.10">
    <property type="entry name" value="Medium-chain alcohol dehydrogenases, catalytic domain"/>
    <property type="match status" value="1"/>
</dbReference>
<dbReference type="PANTHER" id="PTHR43401:SF5">
    <property type="entry name" value="ALCOHOL DEHYDROGENASE-RELATED"/>
    <property type="match status" value="1"/>
</dbReference>
<dbReference type="InterPro" id="IPR013149">
    <property type="entry name" value="ADH-like_C"/>
</dbReference>
<proteinExistence type="inferred from homology"/>
<gene>
    <name evidence="6" type="ORF">F9L08_06155</name>
</gene>
<dbReference type="SUPFAM" id="SSF50129">
    <property type="entry name" value="GroES-like"/>
    <property type="match status" value="1"/>
</dbReference>
<dbReference type="InterPro" id="IPR036291">
    <property type="entry name" value="NAD(P)-bd_dom_sf"/>
</dbReference>
<comment type="cofactor">
    <cofactor evidence="4">
        <name>Zn(2+)</name>
        <dbReference type="ChEBI" id="CHEBI:29105"/>
    </cofactor>
</comment>
<feature type="domain" description="Enoyl reductase (ER)" evidence="5">
    <location>
        <begin position="8"/>
        <end position="311"/>
    </location>
</feature>
<dbReference type="PANTHER" id="PTHR43401">
    <property type="entry name" value="L-THREONINE 3-DEHYDROGENASE"/>
    <property type="match status" value="1"/>
</dbReference>
<dbReference type="SMART" id="SM00829">
    <property type="entry name" value="PKS_ER"/>
    <property type="match status" value="1"/>
</dbReference>
<keyword evidence="3" id="KW-0560">Oxidoreductase</keyword>
<dbReference type="InterPro" id="IPR020843">
    <property type="entry name" value="ER"/>
</dbReference>
<dbReference type="InterPro" id="IPR013154">
    <property type="entry name" value="ADH-like_N"/>
</dbReference>
<dbReference type="Pfam" id="PF08240">
    <property type="entry name" value="ADH_N"/>
    <property type="match status" value="1"/>
</dbReference>
<sequence length="319" mass="32805">MKAWLFTGINEPLKLIERETPRPGPGEVLIEVHGAGLCASDLHIMNGTVTHLLSKVPLILGHEVAGIVAATGDGVDQYRPGDRVIASGSETYCPGFQTDGGYATHCLLAASCLRRIPDGVSFVQGAAATDAGQTSYGAVMRAGALRKGQRVGIVGLGGVGLTGARIAVVNGAAEVYAAEPRRDVWQLARDQGVTEVVDDVQALAQYKLDLIIDCAGYGTTTAGAIAAVRPGGLVVLVGAAVAEATIPAALLVNNEVTLRGSKGGHPGDTEAVLAHMQQGELEILASTISFDEIPEGLARLERGGVTGRLVALPHAQGDV</sequence>
<dbReference type="Proteomes" id="UP000481643">
    <property type="component" value="Unassembled WGS sequence"/>
</dbReference>
<protein>
    <submittedName>
        <fullName evidence="6">Alcohol dehydrogenase catalytic domain-containing protein</fullName>
    </submittedName>
</protein>
<dbReference type="SUPFAM" id="SSF51735">
    <property type="entry name" value="NAD(P)-binding Rossmann-fold domains"/>
    <property type="match status" value="1"/>
</dbReference>
<dbReference type="RefSeq" id="WP_151651361.1">
    <property type="nucleotide sequence ID" value="NZ_WBVX01000004.1"/>
</dbReference>
<dbReference type="CDD" id="cd08254">
    <property type="entry name" value="hydroxyacyl_CoA_DH"/>
    <property type="match status" value="1"/>
</dbReference>
<dbReference type="InterPro" id="IPR011032">
    <property type="entry name" value="GroES-like_sf"/>
</dbReference>
<dbReference type="InterPro" id="IPR050129">
    <property type="entry name" value="Zn_alcohol_dh"/>
</dbReference>
<accession>A0A6L3YUS9</accession>
<evidence type="ECO:0000313" key="6">
    <source>
        <dbReference type="EMBL" id="KAB2688465.1"/>
    </source>
</evidence>
<organism evidence="6 7">
    <name type="scientific">Brucella tritici</name>
    <dbReference type="NCBI Taxonomy" id="94626"/>
    <lineage>
        <taxon>Bacteria</taxon>
        <taxon>Pseudomonadati</taxon>
        <taxon>Pseudomonadota</taxon>
        <taxon>Alphaproteobacteria</taxon>
        <taxon>Hyphomicrobiales</taxon>
        <taxon>Brucellaceae</taxon>
        <taxon>Brucella/Ochrobactrum group</taxon>
        <taxon>Brucella</taxon>
    </lineage>
</organism>
<dbReference type="Pfam" id="PF00107">
    <property type="entry name" value="ADH_zinc_N"/>
    <property type="match status" value="1"/>
</dbReference>
<keyword evidence="2 4" id="KW-0862">Zinc</keyword>
<dbReference type="InterPro" id="IPR002328">
    <property type="entry name" value="ADH_Zn_CS"/>
</dbReference>
<name>A0A6L3YUS9_9HYPH</name>
<dbReference type="AlphaFoldDB" id="A0A6L3YUS9"/>
<evidence type="ECO:0000256" key="4">
    <source>
        <dbReference type="RuleBase" id="RU361277"/>
    </source>
</evidence>